<sequence length="91" mass="9732">MMIGRVRDATRVLGKSQGYLGLPVRDEIVNDGTAGMCTSMVTAWYPSVEELKALVNGAPVHLRVLGAAHPPVKIEVGPEPEPLPKTEGVQE</sequence>
<dbReference type="KEGG" id="mmyr:MXMO3_01806"/>
<name>A0A2R4ME65_9HYPH</name>
<dbReference type="AlphaFoldDB" id="A0A2R4ME65"/>
<proteinExistence type="predicted"/>
<evidence type="ECO:0000313" key="2">
    <source>
        <dbReference type="Proteomes" id="UP000258927"/>
    </source>
</evidence>
<keyword evidence="2" id="KW-1185">Reference proteome</keyword>
<reference evidence="1 2" key="1">
    <citation type="submission" date="2017-05" db="EMBL/GenBank/DDBJ databases">
        <title>Genome Analysis of Maritalea myrionectae HL2708#5.</title>
        <authorList>
            <consortium name="Cotde Inc.-PKNU"/>
            <person name="Jang D."/>
            <person name="Oh H.-M."/>
        </authorList>
    </citation>
    <scope>NUCLEOTIDE SEQUENCE [LARGE SCALE GENOMIC DNA]</scope>
    <source>
        <strain evidence="1 2">HL2708#5</strain>
    </source>
</reference>
<gene>
    <name evidence="1" type="ORF">MXMO3_01806</name>
</gene>
<evidence type="ECO:0000313" key="1">
    <source>
        <dbReference type="EMBL" id="AVX04331.1"/>
    </source>
</evidence>
<dbReference type="EMBL" id="CP021330">
    <property type="protein sequence ID" value="AVX04331.1"/>
    <property type="molecule type" value="Genomic_DNA"/>
</dbReference>
<dbReference type="Proteomes" id="UP000258927">
    <property type="component" value="Chromosome"/>
</dbReference>
<accession>A0A2R4ME65</accession>
<dbReference type="RefSeq" id="WP_117395663.1">
    <property type="nucleotide sequence ID" value="NZ_CP021330.1"/>
</dbReference>
<organism evidence="1 2">
    <name type="scientific">Maritalea myrionectae</name>
    <dbReference type="NCBI Taxonomy" id="454601"/>
    <lineage>
        <taxon>Bacteria</taxon>
        <taxon>Pseudomonadati</taxon>
        <taxon>Pseudomonadota</taxon>
        <taxon>Alphaproteobacteria</taxon>
        <taxon>Hyphomicrobiales</taxon>
        <taxon>Devosiaceae</taxon>
        <taxon>Maritalea</taxon>
    </lineage>
</organism>
<protein>
    <submittedName>
        <fullName evidence="1">Uncharacterized protein</fullName>
    </submittedName>
</protein>